<dbReference type="KEGG" id="saci:Sinac_2786"/>
<dbReference type="Proteomes" id="UP000010798">
    <property type="component" value="Chromosome"/>
</dbReference>
<dbReference type="InterPro" id="IPR032675">
    <property type="entry name" value="LRR_dom_sf"/>
</dbReference>
<protein>
    <recommendedName>
        <fullName evidence="1">F-box/LRR-repeat protein 15-like leucin rich repeat domain-containing protein</fullName>
    </recommendedName>
</protein>
<dbReference type="Gene3D" id="3.80.10.10">
    <property type="entry name" value="Ribonuclease Inhibitor"/>
    <property type="match status" value="1"/>
</dbReference>
<dbReference type="SUPFAM" id="SSF52047">
    <property type="entry name" value="RNI-like"/>
    <property type="match status" value="1"/>
</dbReference>
<dbReference type="AlphaFoldDB" id="L0DCH4"/>
<dbReference type="eggNOG" id="COG4886">
    <property type="taxonomic scope" value="Bacteria"/>
</dbReference>
<accession>L0DCH4</accession>
<evidence type="ECO:0000313" key="3">
    <source>
        <dbReference type="Proteomes" id="UP000010798"/>
    </source>
</evidence>
<dbReference type="Pfam" id="PF25372">
    <property type="entry name" value="DUF7885"/>
    <property type="match status" value="1"/>
</dbReference>
<reference evidence="2 3" key="1">
    <citation type="submission" date="2012-02" db="EMBL/GenBank/DDBJ databases">
        <title>Complete sequence of chromosome of Singulisphaera acidiphila DSM 18658.</title>
        <authorList>
            <consortium name="US DOE Joint Genome Institute (JGI-PGF)"/>
            <person name="Lucas S."/>
            <person name="Copeland A."/>
            <person name="Lapidus A."/>
            <person name="Glavina del Rio T."/>
            <person name="Dalin E."/>
            <person name="Tice H."/>
            <person name="Bruce D."/>
            <person name="Goodwin L."/>
            <person name="Pitluck S."/>
            <person name="Peters L."/>
            <person name="Ovchinnikova G."/>
            <person name="Chertkov O."/>
            <person name="Kyrpides N."/>
            <person name="Mavromatis K."/>
            <person name="Ivanova N."/>
            <person name="Brettin T."/>
            <person name="Detter J.C."/>
            <person name="Han C."/>
            <person name="Larimer F."/>
            <person name="Land M."/>
            <person name="Hauser L."/>
            <person name="Markowitz V."/>
            <person name="Cheng J.-F."/>
            <person name="Hugenholtz P."/>
            <person name="Woyke T."/>
            <person name="Wu D."/>
            <person name="Tindall B."/>
            <person name="Pomrenke H."/>
            <person name="Brambilla E."/>
            <person name="Klenk H.-P."/>
            <person name="Eisen J.A."/>
        </authorList>
    </citation>
    <scope>NUCLEOTIDE SEQUENCE [LARGE SCALE GENOMIC DNA]</scope>
    <source>
        <strain evidence="3">ATCC BAA-1392 / DSM 18658 / VKM B-2454 / MOB10</strain>
    </source>
</reference>
<evidence type="ECO:0000259" key="1">
    <source>
        <dbReference type="Pfam" id="PF25372"/>
    </source>
</evidence>
<organism evidence="2 3">
    <name type="scientific">Singulisphaera acidiphila (strain ATCC BAA-1392 / DSM 18658 / VKM B-2454 / MOB10)</name>
    <dbReference type="NCBI Taxonomy" id="886293"/>
    <lineage>
        <taxon>Bacteria</taxon>
        <taxon>Pseudomonadati</taxon>
        <taxon>Planctomycetota</taxon>
        <taxon>Planctomycetia</taxon>
        <taxon>Isosphaerales</taxon>
        <taxon>Isosphaeraceae</taxon>
        <taxon>Singulisphaera</taxon>
    </lineage>
</organism>
<gene>
    <name evidence="2" type="ordered locus">Sinac_2786</name>
</gene>
<dbReference type="STRING" id="886293.Sinac_2786"/>
<proteinExistence type="predicted"/>
<dbReference type="OrthoDB" id="266552at2"/>
<keyword evidence="3" id="KW-1185">Reference proteome</keyword>
<feature type="domain" description="F-box/LRR-repeat protein 15-like leucin rich repeat" evidence="1">
    <location>
        <begin position="82"/>
        <end position="173"/>
    </location>
</feature>
<name>L0DCH4_SINAD</name>
<evidence type="ECO:0000313" key="2">
    <source>
        <dbReference type="EMBL" id="AGA27079.1"/>
    </source>
</evidence>
<sequence length="339" mass="37383">MRGLMALIMLVGLGMGLYVRSVQVQQRAVAAVQRAGGTVTYNWEWNHYNPDIININGRPRAPKWLADRIGVDYVGNVVAVNLMPQRAKSQNKANDETLAQVSRLGHLESLELNGTAITDAGLGHIKTLTKLRHLGLGQTLTSDAGLPYLNGMSQLVTLNLAGSRVTDDGVLELERALPRVQIIREDSLQVYPNLQRATKDLDFAQSQPVRVACKLLTHRAKVMASHGDWPELIATVNALCNLKADDKLSLLRVAEARAECLGTLEPYHSPKLPASDRQALQSLCTNRAIDALTLAIEKGYNNILRLKGGDFVNHSLGNLRNHPAYPRLIETMKRKRSSR</sequence>
<dbReference type="InterPro" id="IPR057207">
    <property type="entry name" value="FBXL15_LRR"/>
</dbReference>
<dbReference type="HOGENOM" id="CLU_818603_0_0_0"/>
<dbReference type="EMBL" id="CP003364">
    <property type="protein sequence ID" value="AGA27079.1"/>
    <property type="molecule type" value="Genomic_DNA"/>
</dbReference>